<dbReference type="PANTHER" id="PTHR30352">
    <property type="entry name" value="PYRUVATE FORMATE-LYASE-ACTIVATING ENZYME"/>
    <property type="match status" value="1"/>
</dbReference>
<name>E6PSX8_9ZZZZ</name>
<dbReference type="InterPro" id="IPR058240">
    <property type="entry name" value="rSAM_sf"/>
</dbReference>
<keyword evidence="3" id="KW-0949">S-adenosyl-L-methionine</keyword>
<evidence type="ECO:0000256" key="6">
    <source>
        <dbReference type="ARBA" id="ARBA00023014"/>
    </source>
</evidence>
<dbReference type="SFLD" id="SFLDS00029">
    <property type="entry name" value="Radical_SAM"/>
    <property type="match status" value="1"/>
</dbReference>
<dbReference type="NCBIfam" id="TIGR02495">
    <property type="entry name" value="NrdG2"/>
    <property type="match status" value="1"/>
</dbReference>
<comment type="cofactor">
    <cofactor evidence="1">
        <name>[4Fe-4S] cluster</name>
        <dbReference type="ChEBI" id="CHEBI:49883"/>
    </cofactor>
</comment>
<feature type="domain" description="Radical SAM core" evidence="7">
    <location>
        <begin position="16"/>
        <end position="228"/>
    </location>
</feature>
<dbReference type="InterPro" id="IPR007197">
    <property type="entry name" value="rSAM"/>
</dbReference>
<evidence type="ECO:0000259" key="7">
    <source>
        <dbReference type="PROSITE" id="PS51918"/>
    </source>
</evidence>
<accession>E6PSX8</accession>
<dbReference type="InterPro" id="IPR012840">
    <property type="entry name" value="NrdG2"/>
</dbReference>
<keyword evidence="5" id="KW-0408">Iron</keyword>
<reference evidence="8" key="1">
    <citation type="submission" date="2009-10" db="EMBL/GenBank/DDBJ databases">
        <title>Diversity of trophic interactions inside an arsenic-rich microbial ecosystem.</title>
        <authorList>
            <person name="Bertin P.N."/>
            <person name="Heinrich-Salmeron A."/>
            <person name="Pelletier E."/>
            <person name="Goulhen-Chollet F."/>
            <person name="Arsene-Ploetze F."/>
            <person name="Gallien S."/>
            <person name="Calteau A."/>
            <person name="Vallenet D."/>
            <person name="Casiot C."/>
            <person name="Chane-Woon-Ming B."/>
            <person name="Giloteaux L."/>
            <person name="Barakat M."/>
            <person name="Bonnefoy V."/>
            <person name="Bruneel O."/>
            <person name="Chandler M."/>
            <person name="Cleiss J."/>
            <person name="Duran R."/>
            <person name="Elbaz-Poulichet F."/>
            <person name="Fonknechten N."/>
            <person name="Lauga B."/>
            <person name="Mornico D."/>
            <person name="Ortet P."/>
            <person name="Schaeffer C."/>
            <person name="Siguier P."/>
            <person name="Alexander Thil Smith A."/>
            <person name="Van Dorsselaer A."/>
            <person name="Weissenbach J."/>
            <person name="Medigue C."/>
            <person name="Le Paslier D."/>
        </authorList>
    </citation>
    <scope>NUCLEOTIDE SEQUENCE</scope>
</reference>
<organism evidence="8">
    <name type="scientific">mine drainage metagenome</name>
    <dbReference type="NCBI Taxonomy" id="410659"/>
    <lineage>
        <taxon>unclassified sequences</taxon>
        <taxon>metagenomes</taxon>
        <taxon>ecological metagenomes</taxon>
    </lineage>
</organism>
<evidence type="ECO:0000256" key="1">
    <source>
        <dbReference type="ARBA" id="ARBA00001966"/>
    </source>
</evidence>
<dbReference type="GO" id="GO:0046872">
    <property type="term" value="F:metal ion binding"/>
    <property type="evidence" value="ECO:0007669"/>
    <property type="project" value="UniProtKB-KW"/>
</dbReference>
<dbReference type="GO" id="GO:0003824">
    <property type="term" value="F:catalytic activity"/>
    <property type="evidence" value="ECO:0007669"/>
    <property type="project" value="InterPro"/>
</dbReference>
<dbReference type="PROSITE" id="PS51918">
    <property type="entry name" value="RADICAL_SAM"/>
    <property type="match status" value="1"/>
</dbReference>
<dbReference type="CDD" id="cd01335">
    <property type="entry name" value="Radical_SAM"/>
    <property type="match status" value="1"/>
</dbReference>
<dbReference type="SUPFAM" id="SSF102114">
    <property type="entry name" value="Radical SAM enzymes"/>
    <property type="match status" value="1"/>
</dbReference>
<dbReference type="PANTHER" id="PTHR30352:SF13">
    <property type="entry name" value="GLYCYL-RADICAL ENZYME ACTIVATING ENZYME YJJW-RELATED"/>
    <property type="match status" value="1"/>
</dbReference>
<keyword evidence="2" id="KW-0004">4Fe-4S</keyword>
<keyword evidence="6" id="KW-0411">Iron-sulfur</keyword>
<keyword evidence="4" id="KW-0479">Metal-binding</keyword>
<evidence type="ECO:0000256" key="2">
    <source>
        <dbReference type="ARBA" id="ARBA00022485"/>
    </source>
</evidence>
<dbReference type="SFLD" id="SFLDG01094">
    <property type="entry name" value="Uncharacterised_Radical_SAM_Su"/>
    <property type="match status" value="1"/>
</dbReference>
<dbReference type="EMBL" id="CABM01000048">
    <property type="protein sequence ID" value="CBH98035.1"/>
    <property type="molecule type" value="Genomic_DNA"/>
</dbReference>
<sequence length="243" mass="26450">MDALRVGGITALTSIDFPGKLAAVIFCQGCPWRCGYCHNPHLLEAAAPAGMSWESVLDFLERRRGLLNGVVFSGGEPTLQAALAEAMQQVRDLGFEIALHTAGMYPQRLATLLPLVDWVGFDVKAPWSLYDTITGTPGSGRRARTSLDHLLASGVPFECRTTWHAGLFSEAELLSLGKMLADRGVRQWVVQDCRLPGQTLAHPSSLDRGALSKQIQGLQMPGFKLRGDDANAFRLPSPLLNQR</sequence>
<evidence type="ECO:0000256" key="4">
    <source>
        <dbReference type="ARBA" id="ARBA00022723"/>
    </source>
</evidence>
<evidence type="ECO:0000256" key="5">
    <source>
        <dbReference type="ARBA" id="ARBA00023004"/>
    </source>
</evidence>
<dbReference type="InterPro" id="IPR013785">
    <property type="entry name" value="Aldolase_TIM"/>
</dbReference>
<dbReference type="Gene3D" id="3.20.20.70">
    <property type="entry name" value="Aldolase class I"/>
    <property type="match status" value="1"/>
</dbReference>
<dbReference type="GO" id="GO:0051539">
    <property type="term" value="F:4 iron, 4 sulfur cluster binding"/>
    <property type="evidence" value="ECO:0007669"/>
    <property type="project" value="UniProtKB-KW"/>
</dbReference>
<evidence type="ECO:0000256" key="3">
    <source>
        <dbReference type="ARBA" id="ARBA00022691"/>
    </source>
</evidence>
<comment type="caution">
    <text evidence="8">The sequence shown here is derived from an EMBL/GenBank/DDBJ whole genome shotgun (WGS) entry which is preliminary data.</text>
</comment>
<dbReference type="AlphaFoldDB" id="E6PSX8"/>
<dbReference type="Pfam" id="PF04055">
    <property type="entry name" value="Radical_SAM"/>
    <property type="match status" value="1"/>
</dbReference>
<gene>
    <name evidence="8" type="ORF">CARN2_3511</name>
</gene>
<protein>
    <submittedName>
        <fullName evidence="8">Ribonucleoside-triphosphate reductase,anaerobic-like protein</fullName>
    </submittedName>
</protein>
<evidence type="ECO:0000313" key="8">
    <source>
        <dbReference type="EMBL" id="CBH98035.1"/>
    </source>
</evidence>
<proteinExistence type="predicted"/>
<dbReference type="InterPro" id="IPR034457">
    <property type="entry name" value="Organic_radical-activating"/>
</dbReference>